<dbReference type="InterPro" id="IPR036755">
    <property type="entry name" value="SRS_dom_sf"/>
</dbReference>
<evidence type="ECO:0000313" key="3">
    <source>
        <dbReference type="EMBL" id="PFH35656.1"/>
    </source>
</evidence>
<dbReference type="GeneID" id="40310236"/>
<evidence type="ECO:0000256" key="1">
    <source>
        <dbReference type="SAM" id="MobiDB-lite"/>
    </source>
</evidence>
<reference evidence="3 4" key="1">
    <citation type="submission" date="2017-09" db="EMBL/GenBank/DDBJ databases">
        <title>Genome sequencing of Besnoitia besnoiti strain Bb-Ger1.</title>
        <authorList>
            <person name="Schares G."/>
            <person name="Venepally P."/>
            <person name="Lorenzi H.A."/>
        </authorList>
    </citation>
    <scope>NUCLEOTIDE SEQUENCE [LARGE SCALE GENOMIC DNA]</scope>
    <source>
        <strain evidence="3 4">Bb-Ger1</strain>
    </source>
</reference>
<dbReference type="SUPFAM" id="SSF74877">
    <property type="entry name" value="Major surface antigen p30, SAG1"/>
    <property type="match status" value="2"/>
</dbReference>
<feature type="region of interest" description="Disordered" evidence="1">
    <location>
        <begin position="314"/>
        <end position="335"/>
    </location>
</feature>
<dbReference type="KEGG" id="bbes:BESB_053070"/>
<dbReference type="Gene3D" id="2.60.40.1320">
    <property type="entry name" value="SRS domain"/>
    <property type="match status" value="2"/>
</dbReference>
<dbReference type="VEuPathDB" id="ToxoDB:BESB_053070"/>
<dbReference type="Proteomes" id="UP000224006">
    <property type="component" value="Chromosome IV"/>
</dbReference>
<organism evidence="3 4">
    <name type="scientific">Besnoitia besnoiti</name>
    <name type="common">Apicomplexan protozoan</name>
    <dbReference type="NCBI Taxonomy" id="94643"/>
    <lineage>
        <taxon>Eukaryota</taxon>
        <taxon>Sar</taxon>
        <taxon>Alveolata</taxon>
        <taxon>Apicomplexa</taxon>
        <taxon>Conoidasida</taxon>
        <taxon>Coccidia</taxon>
        <taxon>Eucoccidiorida</taxon>
        <taxon>Eimeriorina</taxon>
        <taxon>Sarcocystidae</taxon>
        <taxon>Besnoitia</taxon>
    </lineage>
</organism>
<name>A0A2A9MI71_BESBE</name>
<dbReference type="OrthoDB" id="331199at2759"/>
<sequence length="382" mass="40354">MAKSVRLERARRRRGGLMSKARKLVAACVGGVFLLITSRQVSVEALGSPQEQTPQSFEAPVFKDHTATCKLSSVSGASASAQSHLTLSEDQLAVTLVCQGGGATAVPDGPQTVCQELSTKKERGTADDCTIAESITGTPVSLATVLAADSQAKWEKDTTTEGSSAVSRTLTIRNKDLPLTDTSFYVGCRKSTGDNASKCKVPVKVLARHSSAETNIVTCAYGANSNEFPVNVEITQERNTLTVVCGTEGSIHPQEYKTQFCEKEDLNACTKSYSEILPMFDEQWWAEEKDSSVKLTIPSTHFPTQDQSFYMGCSPTKSENEESQVSSARAAGDAGSDTALSTCKVLVTVKASGSSLSAGPRVGMVTAVSGAAVLTEIIAGSL</sequence>
<dbReference type="InterPro" id="IPR028352">
    <property type="entry name" value="Surface_antig_SAG1"/>
</dbReference>
<accession>A0A2A9MI71</accession>
<keyword evidence="4" id="KW-1185">Reference proteome</keyword>
<feature type="domain" description="SRS" evidence="2">
    <location>
        <begin position="215"/>
        <end position="349"/>
    </location>
</feature>
<dbReference type="PRINTS" id="PR01801">
    <property type="entry name" value="SURFCEANTIGN"/>
</dbReference>
<dbReference type="Pfam" id="PF04092">
    <property type="entry name" value="SAG"/>
    <property type="match status" value="2"/>
</dbReference>
<feature type="compositionally biased region" description="Low complexity" evidence="1">
    <location>
        <begin position="326"/>
        <end position="335"/>
    </location>
</feature>
<protein>
    <submittedName>
        <fullName evidence="3">SAG-related sequence</fullName>
    </submittedName>
</protein>
<proteinExistence type="predicted"/>
<dbReference type="InterPro" id="IPR007226">
    <property type="entry name" value="SRS_dom"/>
</dbReference>
<comment type="caution">
    <text evidence="3">The sequence shown here is derived from an EMBL/GenBank/DDBJ whole genome shotgun (WGS) entry which is preliminary data.</text>
</comment>
<evidence type="ECO:0000313" key="4">
    <source>
        <dbReference type="Proteomes" id="UP000224006"/>
    </source>
</evidence>
<evidence type="ECO:0000259" key="2">
    <source>
        <dbReference type="Pfam" id="PF04092"/>
    </source>
</evidence>
<dbReference type="AlphaFoldDB" id="A0A2A9MI71"/>
<dbReference type="GO" id="GO:0016020">
    <property type="term" value="C:membrane"/>
    <property type="evidence" value="ECO:0007669"/>
    <property type="project" value="InterPro"/>
</dbReference>
<dbReference type="RefSeq" id="XP_029219665.1">
    <property type="nucleotide sequence ID" value="XM_029363742.1"/>
</dbReference>
<feature type="domain" description="SRS" evidence="2">
    <location>
        <begin position="66"/>
        <end position="205"/>
    </location>
</feature>
<dbReference type="EMBL" id="NWUJ01000004">
    <property type="protein sequence ID" value="PFH35656.1"/>
    <property type="molecule type" value="Genomic_DNA"/>
</dbReference>
<gene>
    <name evidence="3" type="ORF">BESB_053070</name>
</gene>